<dbReference type="AlphaFoldDB" id="A0AAF0YGF1"/>
<organism evidence="2 3">
    <name type="scientific">Vanrija pseudolonga</name>
    <dbReference type="NCBI Taxonomy" id="143232"/>
    <lineage>
        <taxon>Eukaryota</taxon>
        <taxon>Fungi</taxon>
        <taxon>Dikarya</taxon>
        <taxon>Basidiomycota</taxon>
        <taxon>Agaricomycotina</taxon>
        <taxon>Tremellomycetes</taxon>
        <taxon>Trichosporonales</taxon>
        <taxon>Trichosporonaceae</taxon>
        <taxon>Vanrija</taxon>
    </lineage>
</organism>
<dbReference type="Proteomes" id="UP000827549">
    <property type="component" value="Chromosome 5"/>
</dbReference>
<sequence length="248" mass="27576">MSQEPSYTWPQQPQLTEPGLPVPPWSPATPVSGTPPPGERYGPQRRSLARPFPVARERTLPIVVSRPPSEDDAELAEILAPPSMALTEDQRKQAGEGTEAVAAWVSRLALDKPSTPTSGTLDARAPPYRPRDAYRPHEAPPARRPFFPPGLPFHIPADSACKGLRARMATTHPDDWHYHVRYNYSSSRCYVMFPIPSDVTPAEMRALMEEDIGRVFSVKITDGVAVIVFEQMLAFPARRHCKYLMAGE</sequence>
<protein>
    <submittedName>
        <fullName evidence="2">Uncharacterized protein</fullName>
    </submittedName>
</protein>
<dbReference type="EMBL" id="CP086718">
    <property type="protein sequence ID" value="WOO83379.1"/>
    <property type="molecule type" value="Genomic_DNA"/>
</dbReference>
<gene>
    <name evidence="2" type="ORF">LOC62_05G006904</name>
</gene>
<keyword evidence="3" id="KW-1185">Reference proteome</keyword>
<evidence type="ECO:0000313" key="2">
    <source>
        <dbReference type="EMBL" id="WOO83379.1"/>
    </source>
</evidence>
<accession>A0AAF0YGF1</accession>
<reference evidence="2" key="1">
    <citation type="submission" date="2023-10" db="EMBL/GenBank/DDBJ databases">
        <authorList>
            <person name="Noh H."/>
        </authorList>
    </citation>
    <scope>NUCLEOTIDE SEQUENCE</scope>
    <source>
        <strain evidence="2">DUCC4014</strain>
    </source>
</reference>
<dbReference type="RefSeq" id="XP_062629405.1">
    <property type="nucleotide sequence ID" value="XM_062773421.1"/>
</dbReference>
<feature type="compositionally biased region" description="Pro residues" evidence="1">
    <location>
        <begin position="20"/>
        <end position="38"/>
    </location>
</feature>
<evidence type="ECO:0000313" key="3">
    <source>
        <dbReference type="Proteomes" id="UP000827549"/>
    </source>
</evidence>
<proteinExistence type="predicted"/>
<feature type="region of interest" description="Disordered" evidence="1">
    <location>
        <begin position="1"/>
        <end position="73"/>
    </location>
</feature>
<dbReference type="GeneID" id="87810079"/>
<evidence type="ECO:0000256" key="1">
    <source>
        <dbReference type="SAM" id="MobiDB-lite"/>
    </source>
</evidence>
<feature type="region of interest" description="Disordered" evidence="1">
    <location>
        <begin position="112"/>
        <end position="131"/>
    </location>
</feature>
<feature type="compositionally biased region" description="Polar residues" evidence="1">
    <location>
        <begin position="1"/>
        <end position="15"/>
    </location>
</feature>
<name>A0AAF0YGF1_9TREE</name>